<proteinExistence type="predicted"/>
<accession>A0A1M5JEM9</accession>
<evidence type="ECO:0000313" key="2">
    <source>
        <dbReference type="Proteomes" id="UP000190675"/>
    </source>
</evidence>
<gene>
    <name evidence="1" type="ORF">SAMN05444169_2159</name>
</gene>
<dbReference type="AlphaFoldDB" id="A0A1M5JEM9"/>
<dbReference type="Proteomes" id="UP000190675">
    <property type="component" value="Chromosome I"/>
</dbReference>
<dbReference type="EMBL" id="LT670818">
    <property type="protein sequence ID" value="SHG38720.1"/>
    <property type="molecule type" value="Genomic_DNA"/>
</dbReference>
<organism evidence="1 2">
    <name type="scientific">Bradyrhizobium erythrophlei</name>
    <dbReference type="NCBI Taxonomy" id="1437360"/>
    <lineage>
        <taxon>Bacteria</taxon>
        <taxon>Pseudomonadati</taxon>
        <taxon>Pseudomonadota</taxon>
        <taxon>Alphaproteobacteria</taxon>
        <taxon>Hyphomicrobiales</taxon>
        <taxon>Nitrobacteraceae</taxon>
        <taxon>Bradyrhizobium</taxon>
    </lineage>
</organism>
<name>A0A1M5JEM9_9BRAD</name>
<dbReference type="RefSeq" id="WP_425305262.1">
    <property type="nucleotide sequence ID" value="NZ_LT670818.1"/>
</dbReference>
<evidence type="ECO:0000313" key="1">
    <source>
        <dbReference type="EMBL" id="SHG38720.1"/>
    </source>
</evidence>
<reference evidence="1 2" key="1">
    <citation type="submission" date="2016-11" db="EMBL/GenBank/DDBJ databases">
        <authorList>
            <person name="Jaros S."/>
            <person name="Januszkiewicz K."/>
            <person name="Wedrychowicz H."/>
        </authorList>
    </citation>
    <scope>NUCLEOTIDE SEQUENCE [LARGE SCALE GENOMIC DNA]</scope>
    <source>
        <strain evidence="1 2">GAS242</strain>
    </source>
</reference>
<sequence>MLNFVHSEVFHVHPTKPYAVFDTLVTAFSDWLKHRRELNELRRLNTAEFVRIASELRVSPSDPSQLVRQGPHAADELPQMLKALGIDKEALSRTQPLVLRDMERVCAFCHQKGECVREFAAGTAAEHYEEYCPNAPTIDVLGLELHK</sequence>
<protein>
    <submittedName>
        <fullName evidence="1">Uncharacterized protein</fullName>
    </submittedName>
</protein>